<comment type="caution">
    <text evidence="1">The sequence shown here is derived from an EMBL/GenBank/DDBJ whole genome shotgun (WGS) entry which is preliminary data.</text>
</comment>
<accession>A0A2S9WUA4</accession>
<reference evidence="1 2" key="1">
    <citation type="submission" date="2016-11" db="EMBL/GenBank/DDBJ databases">
        <title>Trade-off between light-utilization and light-protection in marine flavobacteria.</title>
        <authorList>
            <person name="Kumagai Y."/>
        </authorList>
    </citation>
    <scope>NUCLEOTIDE SEQUENCE [LARGE SCALE GENOMIC DNA]</scope>
    <source>
        <strain evidence="1 2">JCM 17109</strain>
    </source>
</reference>
<dbReference type="Proteomes" id="UP000239532">
    <property type="component" value="Unassembled WGS sequence"/>
</dbReference>
<name>A0A2S9WUA4_9FLAO</name>
<evidence type="ECO:0000313" key="2">
    <source>
        <dbReference type="Proteomes" id="UP000239532"/>
    </source>
</evidence>
<dbReference type="InterPro" id="IPR015946">
    <property type="entry name" value="KH_dom-like_a/b"/>
</dbReference>
<dbReference type="PANTHER" id="PTHR34352:SF1">
    <property type="entry name" value="PROTEIN YHFA"/>
    <property type="match status" value="1"/>
</dbReference>
<dbReference type="InterPro" id="IPR036102">
    <property type="entry name" value="OsmC/Ohrsf"/>
</dbReference>
<dbReference type="Pfam" id="PF02566">
    <property type="entry name" value="OsmC"/>
    <property type="match status" value="1"/>
</dbReference>
<organism evidence="1 2">
    <name type="scientific">Nonlabens agnitus</name>
    <dbReference type="NCBI Taxonomy" id="870484"/>
    <lineage>
        <taxon>Bacteria</taxon>
        <taxon>Pseudomonadati</taxon>
        <taxon>Bacteroidota</taxon>
        <taxon>Flavobacteriia</taxon>
        <taxon>Flavobacteriales</taxon>
        <taxon>Flavobacteriaceae</taxon>
        <taxon>Nonlabens</taxon>
    </lineage>
</organism>
<dbReference type="EMBL" id="MQUC01000003">
    <property type="protein sequence ID" value="PRP67060.1"/>
    <property type="molecule type" value="Genomic_DNA"/>
</dbReference>
<dbReference type="InterPro" id="IPR003718">
    <property type="entry name" value="OsmC/Ohr_fam"/>
</dbReference>
<dbReference type="RefSeq" id="WP_105982836.1">
    <property type="nucleotide sequence ID" value="NZ_MQUC01000003.1"/>
</dbReference>
<dbReference type="SUPFAM" id="SSF82784">
    <property type="entry name" value="OsmC-like"/>
    <property type="match status" value="1"/>
</dbReference>
<dbReference type="OrthoDB" id="9804010at2"/>
<gene>
    <name evidence="1" type="ORF">BST86_08070</name>
</gene>
<dbReference type="Gene3D" id="3.30.300.20">
    <property type="match status" value="1"/>
</dbReference>
<protein>
    <submittedName>
        <fullName evidence="1">Disulfide bond formation regulator</fullName>
    </submittedName>
</protein>
<dbReference type="PANTHER" id="PTHR34352">
    <property type="entry name" value="PROTEIN YHFA"/>
    <property type="match status" value="1"/>
</dbReference>
<proteinExistence type="predicted"/>
<keyword evidence="2" id="KW-1185">Reference proteome</keyword>
<dbReference type="AlphaFoldDB" id="A0A2S9WUA4"/>
<evidence type="ECO:0000313" key="1">
    <source>
        <dbReference type="EMBL" id="PRP67060.1"/>
    </source>
</evidence>
<sequence>MKVTLERKNTEYLLEAKGASGIPVMIDNKGSEVVQGSSPMELILMGVGGCSAIDIISILKKQKQEIESYKVEVTGDRVEQDGSKPFKAIQVMVSLEGAIDAAKAQRAADLSFQKYCSVSKTFDSVVEITYHVILNGKAIS</sequence>